<dbReference type="SMART" id="SM00385">
    <property type="entry name" value="CYCLIN"/>
    <property type="match status" value="2"/>
</dbReference>
<protein>
    <recommendedName>
        <fullName evidence="3">Cyclin-like domain-containing protein</fullName>
    </recommendedName>
</protein>
<evidence type="ECO:0000256" key="1">
    <source>
        <dbReference type="RuleBase" id="RU000383"/>
    </source>
</evidence>
<keyword evidence="1" id="KW-0195">Cyclin</keyword>
<dbReference type="CDD" id="cd20532">
    <property type="entry name" value="CYCLIN_CCNL_rpt1"/>
    <property type="match status" value="1"/>
</dbReference>
<evidence type="ECO:0000256" key="2">
    <source>
        <dbReference type="SAM" id="MobiDB-lite"/>
    </source>
</evidence>
<dbReference type="EMBL" id="CAKKNE010000004">
    <property type="protein sequence ID" value="CAH0373476.1"/>
    <property type="molecule type" value="Genomic_DNA"/>
</dbReference>
<gene>
    <name evidence="4" type="ORF">PECAL_4P06800</name>
</gene>
<dbReference type="PANTHER" id="PTHR10026">
    <property type="entry name" value="CYCLIN"/>
    <property type="match status" value="1"/>
</dbReference>
<dbReference type="InterPro" id="IPR036915">
    <property type="entry name" value="Cyclin-like_sf"/>
</dbReference>
<dbReference type="AlphaFoldDB" id="A0A8J2SM35"/>
<dbReference type="Proteomes" id="UP000789595">
    <property type="component" value="Unassembled WGS sequence"/>
</dbReference>
<dbReference type="SUPFAM" id="SSF47954">
    <property type="entry name" value="Cyclin-like"/>
    <property type="match status" value="2"/>
</dbReference>
<evidence type="ECO:0000313" key="5">
    <source>
        <dbReference type="Proteomes" id="UP000789595"/>
    </source>
</evidence>
<feature type="compositionally biased region" description="Basic and acidic residues" evidence="2">
    <location>
        <begin position="300"/>
        <end position="312"/>
    </location>
</feature>
<accession>A0A8J2SM35</accession>
<dbReference type="OrthoDB" id="10264655at2759"/>
<dbReference type="Pfam" id="PF00134">
    <property type="entry name" value="Cyclin_N"/>
    <property type="match status" value="1"/>
</dbReference>
<feature type="region of interest" description="Disordered" evidence="2">
    <location>
        <begin position="300"/>
        <end position="378"/>
    </location>
</feature>
<name>A0A8J2SM35_9STRA</name>
<evidence type="ECO:0000313" key="4">
    <source>
        <dbReference type="EMBL" id="CAH0373476.1"/>
    </source>
</evidence>
<comment type="similarity">
    <text evidence="1">Belongs to the cyclin family.</text>
</comment>
<comment type="caution">
    <text evidence="4">The sequence shown here is derived from an EMBL/GenBank/DDBJ whole genome shotgun (WGS) entry which is preliminary data.</text>
</comment>
<sequence>MDDAPSSIDGQAAVDEEDDKLLTEHHVTLLPPHLLRETPSQRDGIAREEEDKHRRWACGLAQEAGILLKLPQQVMCTAQNLLHRFYYRKSLKSYDAFVAAMGCLFLASKVEEKPKRLREVLFAFHYVYKVRTNSTEKMELGGAMYAGWKESLVMVERTILKELGFSFYVIEHAHRFILFYVKLLDGDAELAQEAWAYCNDSLRTDLQLRSKAEVIACAAVKLAAAKLRRTLPSLEKDGVDWWAAFGVDGGELDRAAAEITELYAASPLVWLPSLAPAPRLTDPAFAAAVLARQEAREAEKKAAQEALDRARAEAAAAPPPAPAAAAADERRARSRSRSRSRDRGRRRRDRSRSRDRHRSRRDRRDRSRSRDRTRGRRR</sequence>
<proteinExistence type="inferred from homology"/>
<feature type="compositionally biased region" description="Basic and acidic residues" evidence="2">
    <location>
        <begin position="362"/>
        <end position="372"/>
    </location>
</feature>
<dbReference type="PIRSF" id="PIRSF036580">
    <property type="entry name" value="Cyclin_L"/>
    <property type="match status" value="1"/>
</dbReference>
<keyword evidence="5" id="KW-1185">Reference proteome</keyword>
<evidence type="ECO:0000259" key="3">
    <source>
        <dbReference type="SMART" id="SM00385"/>
    </source>
</evidence>
<feature type="domain" description="Cyclin-like" evidence="3">
    <location>
        <begin position="62"/>
        <end position="161"/>
    </location>
</feature>
<dbReference type="GO" id="GO:0016538">
    <property type="term" value="F:cyclin-dependent protein serine/threonine kinase regulator activity"/>
    <property type="evidence" value="ECO:0007669"/>
    <property type="project" value="InterPro"/>
</dbReference>
<reference evidence="4" key="1">
    <citation type="submission" date="2021-11" db="EMBL/GenBank/DDBJ databases">
        <authorList>
            <consortium name="Genoscope - CEA"/>
            <person name="William W."/>
        </authorList>
    </citation>
    <scope>NUCLEOTIDE SEQUENCE</scope>
</reference>
<dbReference type="InterPro" id="IPR013763">
    <property type="entry name" value="Cyclin-like_dom"/>
</dbReference>
<dbReference type="InterPro" id="IPR006671">
    <property type="entry name" value="Cyclin_N"/>
</dbReference>
<feature type="compositionally biased region" description="Basic residues" evidence="2">
    <location>
        <begin position="332"/>
        <end position="361"/>
    </location>
</feature>
<dbReference type="Gene3D" id="1.10.472.10">
    <property type="entry name" value="Cyclin-like"/>
    <property type="match status" value="2"/>
</dbReference>
<organism evidence="4 5">
    <name type="scientific">Pelagomonas calceolata</name>
    <dbReference type="NCBI Taxonomy" id="35677"/>
    <lineage>
        <taxon>Eukaryota</taxon>
        <taxon>Sar</taxon>
        <taxon>Stramenopiles</taxon>
        <taxon>Ochrophyta</taxon>
        <taxon>Pelagophyceae</taxon>
        <taxon>Pelagomonadales</taxon>
        <taxon>Pelagomonadaceae</taxon>
        <taxon>Pelagomonas</taxon>
    </lineage>
</organism>
<dbReference type="GO" id="GO:0006357">
    <property type="term" value="P:regulation of transcription by RNA polymerase II"/>
    <property type="evidence" value="ECO:0007669"/>
    <property type="project" value="InterPro"/>
</dbReference>
<dbReference type="InterPro" id="IPR043198">
    <property type="entry name" value="Cyclin/Ssn8"/>
</dbReference>
<feature type="domain" description="Cyclin-like" evidence="3">
    <location>
        <begin position="175"/>
        <end position="261"/>
    </location>
</feature>